<protein>
    <submittedName>
        <fullName evidence="2">Bifunctional protein: zinc-containing alcohol dehydrogenase quinone oxidoreductase ( NADPH:quinone reductase) Similar to arginate lyase</fullName>
        <ecNumber evidence="2">1.1.1.-</ecNumber>
    </submittedName>
</protein>
<reference evidence="2" key="1">
    <citation type="submission" date="2015-10" db="EMBL/GenBank/DDBJ databases">
        <authorList>
            <person name="Gilbert D.G."/>
        </authorList>
    </citation>
    <scope>NUCLEOTIDE SEQUENCE</scope>
</reference>
<organism evidence="2">
    <name type="scientific">hydrothermal vent metagenome</name>
    <dbReference type="NCBI Taxonomy" id="652676"/>
    <lineage>
        <taxon>unclassified sequences</taxon>
        <taxon>metagenomes</taxon>
        <taxon>ecological metagenomes</taxon>
    </lineage>
</organism>
<accession>A0A160T908</accession>
<dbReference type="InterPro" id="IPR020843">
    <property type="entry name" value="ER"/>
</dbReference>
<dbReference type="EMBL" id="CZQC01000021">
    <property type="protein sequence ID" value="CUS40610.1"/>
    <property type="molecule type" value="Genomic_DNA"/>
</dbReference>
<dbReference type="Gene3D" id="3.90.180.10">
    <property type="entry name" value="Medium-chain alcohol dehydrogenases, catalytic domain"/>
    <property type="match status" value="1"/>
</dbReference>
<dbReference type="Pfam" id="PF00107">
    <property type="entry name" value="ADH_zinc_N"/>
    <property type="match status" value="1"/>
</dbReference>
<keyword evidence="2" id="KW-0560">Oxidoreductase</keyword>
<name>A0A160T908_9ZZZZ</name>
<dbReference type="SUPFAM" id="SSF50129">
    <property type="entry name" value="GroES-like"/>
    <property type="match status" value="1"/>
</dbReference>
<dbReference type="SMART" id="SM00829">
    <property type="entry name" value="PKS_ER"/>
    <property type="match status" value="1"/>
</dbReference>
<dbReference type="GO" id="GO:0016491">
    <property type="term" value="F:oxidoreductase activity"/>
    <property type="evidence" value="ECO:0007669"/>
    <property type="project" value="UniProtKB-KW"/>
</dbReference>
<gene>
    <name evidence="2" type="ORF">MGWOODY_Tha96</name>
</gene>
<dbReference type="InterPro" id="IPR036291">
    <property type="entry name" value="NAD(P)-bd_dom_sf"/>
</dbReference>
<dbReference type="InterPro" id="IPR011032">
    <property type="entry name" value="GroES-like_sf"/>
</dbReference>
<dbReference type="AlphaFoldDB" id="A0A160T908"/>
<dbReference type="Pfam" id="PF08240">
    <property type="entry name" value="ADH_N"/>
    <property type="match status" value="1"/>
</dbReference>
<evidence type="ECO:0000259" key="1">
    <source>
        <dbReference type="SMART" id="SM00829"/>
    </source>
</evidence>
<evidence type="ECO:0000313" key="2">
    <source>
        <dbReference type="EMBL" id="CUS40610.1"/>
    </source>
</evidence>
<dbReference type="InterPro" id="IPR013154">
    <property type="entry name" value="ADH-like_N"/>
</dbReference>
<dbReference type="PANTHER" id="PTHR43482">
    <property type="entry name" value="PROTEIN AST1-RELATED"/>
    <property type="match status" value="1"/>
</dbReference>
<dbReference type="Gene3D" id="3.40.50.720">
    <property type="entry name" value="NAD(P)-binding Rossmann-like Domain"/>
    <property type="match status" value="1"/>
</dbReference>
<feature type="domain" description="Enoyl reductase (ER)" evidence="1">
    <location>
        <begin position="14"/>
        <end position="318"/>
    </location>
</feature>
<proteinExistence type="predicted"/>
<sequence>MILKNSAWQFETTGNPDVLQPVDIAMPEVLPGQVLLRVLASGFNPIDTKIRAGLAPIAADNHVPGCDVCGEVIEVGARVTQFVVGDLVYGCAGGVKGSSGTLCRYMAADAELLALAPASIRPEEAAALPLVSITAFDALERLNVTAGDELLIMGGTGGVGQMAVQLAKLKGANVTATAGSDVGMGFIETLGAKGIRHADVVNVQGGFNKVLDTHGGESFQAALLAAGPSAQVATINARNNYDLAQAHAKALTIHAVFMLLPLLTGTGRKAHGEFLAWLSKEVDSGRVRAPFVEELTSADVADVHRRYECGELKHKVVFKL</sequence>
<dbReference type="SUPFAM" id="SSF51735">
    <property type="entry name" value="NAD(P)-binding Rossmann-fold domains"/>
    <property type="match status" value="1"/>
</dbReference>
<dbReference type="GO" id="GO:0016829">
    <property type="term" value="F:lyase activity"/>
    <property type="evidence" value="ECO:0007669"/>
    <property type="project" value="UniProtKB-KW"/>
</dbReference>
<dbReference type="InterPro" id="IPR013149">
    <property type="entry name" value="ADH-like_C"/>
</dbReference>
<keyword evidence="2" id="KW-0456">Lyase</keyword>
<dbReference type="EC" id="1.1.1.-" evidence="2"/>
<dbReference type="PANTHER" id="PTHR43482:SF1">
    <property type="entry name" value="PROTEIN AST1-RELATED"/>
    <property type="match status" value="1"/>
</dbReference>
<dbReference type="InterPro" id="IPR052585">
    <property type="entry name" value="Lipid_raft_assoc_Zn_ADH"/>
</dbReference>